<feature type="transmembrane region" description="Helical" evidence="1">
    <location>
        <begin position="136"/>
        <end position="155"/>
    </location>
</feature>
<gene>
    <name evidence="2" type="ORF">AUF17_11290</name>
</gene>
<dbReference type="InterPro" id="IPR036286">
    <property type="entry name" value="LexA/Signal_pep-like_sf"/>
</dbReference>
<name>A0A2N8Q1Y4_ENTAV</name>
<dbReference type="GO" id="GO:0004252">
    <property type="term" value="F:serine-type endopeptidase activity"/>
    <property type="evidence" value="ECO:0007669"/>
    <property type="project" value="InterPro"/>
</dbReference>
<dbReference type="AlphaFoldDB" id="A0A2N8Q1Y4"/>
<dbReference type="CDD" id="cd06530">
    <property type="entry name" value="S26_SPase_I"/>
    <property type="match status" value="1"/>
</dbReference>
<accession>A0A2N8Q1Y4</accession>
<dbReference type="InterPro" id="IPR019533">
    <property type="entry name" value="Peptidase_S26"/>
</dbReference>
<keyword evidence="1" id="KW-0472">Membrane</keyword>
<keyword evidence="1" id="KW-1133">Transmembrane helix</keyword>
<sequence length="168" mass="19237">MLKSRKITLVYAVLIFSIFLLAILTIVIPKVLNVTPYVISDNKMAPEYQKNGLVFVKDVMEPIHVGDTITYYENQGKSIKTRRVLAVDNKIDGYFVKGDNSVKAEMGLVHERNLIGRPHFYLPYIGFLADTKVMTIIKSSFFVGAILMTLLTLFFQTEMKRKIRQQVE</sequence>
<keyword evidence="1" id="KW-0812">Transmembrane</keyword>
<dbReference type="SUPFAM" id="SSF51306">
    <property type="entry name" value="LexA/Signal peptidase"/>
    <property type="match status" value="1"/>
</dbReference>
<dbReference type="Gene3D" id="2.10.109.10">
    <property type="entry name" value="Umud Fragment, subunit A"/>
    <property type="match status" value="1"/>
</dbReference>
<dbReference type="RefSeq" id="WP_016180869.1">
    <property type="nucleotide sequence ID" value="NZ_CAAKNX010000143.1"/>
</dbReference>
<dbReference type="GO" id="GO:0006465">
    <property type="term" value="P:signal peptide processing"/>
    <property type="evidence" value="ECO:0007669"/>
    <property type="project" value="InterPro"/>
</dbReference>
<evidence type="ECO:0000256" key="1">
    <source>
        <dbReference type="SAM" id="Phobius"/>
    </source>
</evidence>
<organism evidence="2 3">
    <name type="scientific">Enterococcus avium</name>
    <name type="common">Streptococcus avium</name>
    <dbReference type="NCBI Taxonomy" id="33945"/>
    <lineage>
        <taxon>Bacteria</taxon>
        <taxon>Bacillati</taxon>
        <taxon>Bacillota</taxon>
        <taxon>Bacilli</taxon>
        <taxon>Lactobacillales</taxon>
        <taxon>Enterococcaceae</taxon>
        <taxon>Enterococcus</taxon>
    </lineage>
</organism>
<proteinExistence type="predicted"/>
<comment type="caution">
    <text evidence="2">The sequence shown here is derived from an EMBL/GenBank/DDBJ whole genome shotgun (WGS) entry which is preliminary data.</text>
</comment>
<reference evidence="2 3" key="1">
    <citation type="submission" date="2017-10" db="EMBL/GenBank/DDBJ databases">
        <title>FDA dAtabase for Regulatory Grade micrObial Sequences (FDA-ARGOS): Supporting development and validation of Infectious Disease Dx tests.</title>
        <authorList>
            <person name="Campos J."/>
            <person name="Goldberg B."/>
            <person name="Tallon L.J."/>
            <person name="Sadzewicz L."/>
            <person name="Sengamalay N."/>
            <person name="Ott S."/>
            <person name="Godinez A."/>
            <person name="Nagaraj S."/>
            <person name="Vyas G."/>
            <person name="Aluvathingal J."/>
            <person name="Nadendla S."/>
            <person name="Geyer C."/>
            <person name="Nandy P."/>
            <person name="Hobson J."/>
            <person name="Sichtig H."/>
        </authorList>
    </citation>
    <scope>NUCLEOTIDE SEQUENCE [LARGE SCALE GENOMIC DNA]</scope>
    <source>
        <strain evidence="2 3">FDAARGOS_185</strain>
    </source>
</reference>
<evidence type="ECO:0000313" key="3">
    <source>
        <dbReference type="Proteomes" id="UP000316316"/>
    </source>
</evidence>
<dbReference type="Proteomes" id="UP000316316">
    <property type="component" value="Unassembled WGS sequence"/>
</dbReference>
<dbReference type="EMBL" id="PDXQ01000001">
    <property type="protein sequence ID" value="TRZ34634.1"/>
    <property type="molecule type" value="Genomic_DNA"/>
</dbReference>
<evidence type="ECO:0000313" key="2">
    <source>
        <dbReference type="EMBL" id="TRZ34634.1"/>
    </source>
</evidence>
<dbReference type="GeneID" id="69567210"/>
<protein>
    <submittedName>
        <fullName evidence="2">S26 family signal peptidase</fullName>
    </submittedName>
</protein>
<feature type="transmembrane region" description="Helical" evidence="1">
    <location>
        <begin position="7"/>
        <end position="28"/>
    </location>
</feature>